<dbReference type="RefSeq" id="WP_094993431.1">
    <property type="nucleotide sequence ID" value="NZ_NQKI01000014.1"/>
</dbReference>
<organism evidence="1 2">
    <name type="scientific">Pseudomonas lundensis</name>
    <dbReference type="NCBI Taxonomy" id="86185"/>
    <lineage>
        <taxon>Bacteria</taxon>
        <taxon>Pseudomonadati</taxon>
        <taxon>Pseudomonadota</taxon>
        <taxon>Gammaproteobacteria</taxon>
        <taxon>Pseudomonadales</taxon>
        <taxon>Pseudomonadaceae</taxon>
        <taxon>Pseudomonas</taxon>
    </lineage>
</organism>
<dbReference type="Proteomes" id="UP000215788">
    <property type="component" value="Unassembled WGS sequence"/>
</dbReference>
<dbReference type="SUPFAM" id="SSF89372">
    <property type="entry name" value="Fucose-specific lectin"/>
    <property type="match status" value="1"/>
</dbReference>
<sequence length="276" mass="30701">MPIEGTGISSGVSAVEFKGKLYAFYTRHKTPDAVTLGYVVLNKNADNDLRLESINELPAPQVAHFRPAVTVYAQHLYCFYTATDQTIRLLNYSGAEWSSTESVPNVLTSDAPSVASNGASLYLALRGTRQHAFYHKVLDHTGWQPHVLDPDIDTAESPSLCIYENVPYVGIRTPAEQQLICRLSSYWHPIHLSKQRGTYGAPALAAHDNCFFSAARLRDSNQYTIDRFQPKQGMEHVDKTAGAYLSPPCLTQYSGDLYLISQRPCNDLAILKFNPD</sequence>
<name>A0A266NAB4_9PSED</name>
<dbReference type="AlphaFoldDB" id="A0A266NAB4"/>
<dbReference type="EMBL" id="NQKI01000014">
    <property type="protein sequence ID" value="OZY59406.1"/>
    <property type="molecule type" value="Genomic_DNA"/>
</dbReference>
<protein>
    <submittedName>
        <fullName evidence="1">Uncharacterized protein</fullName>
    </submittedName>
</protein>
<evidence type="ECO:0000313" key="2">
    <source>
        <dbReference type="Proteomes" id="UP000215788"/>
    </source>
</evidence>
<gene>
    <name evidence="1" type="ORF">CJF39_10870</name>
</gene>
<reference evidence="1 2" key="1">
    <citation type="submission" date="2017-08" db="EMBL/GenBank/DDBJ databases">
        <title>Genomic and metabolic characterisation of spoilage-associated Pseudomonas species.</title>
        <authorList>
            <person name="Stanborough T."/>
            <person name="Fegan N."/>
            <person name="Powell S.M."/>
            <person name="Singh T."/>
            <person name="Tamplin M.L."/>
            <person name="Chandry P.S."/>
        </authorList>
    </citation>
    <scope>NUCLEOTIDE SEQUENCE [LARGE SCALE GENOMIC DNA]</scope>
    <source>
        <strain evidence="1 2">L1802</strain>
    </source>
</reference>
<evidence type="ECO:0000313" key="1">
    <source>
        <dbReference type="EMBL" id="OZY59406.1"/>
    </source>
</evidence>
<comment type="caution">
    <text evidence="1">The sequence shown here is derived from an EMBL/GenBank/DDBJ whole genome shotgun (WGS) entry which is preliminary data.</text>
</comment>
<dbReference type="Gene3D" id="2.120.10.70">
    <property type="entry name" value="Fucose-specific lectin"/>
    <property type="match status" value="1"/>
</dbReference>
<accession>A0A266NAB4</accession>
<proteinExistence type="predicted"/>
<dbReference type="OrthoDB" id="3215821at2"/>